<organism evidence="11 12">
    <name type="scientific">Porites lobata</name>
    <dbReference type="NCBI Taxonomy" id="104759"/>
    <lineage>
        <taxon>Eukaryota</taxon>
        <taxon>Metazoa</taxon>
        <taxon>Cnidaria</taxon>
        <taxon>Anthozoa</taxon>
        <taxon>Hexacorallia</taxon>
        <taxon>Scleractinia</taxon>
        <taxon>Fungiina</taxon>
        <taxon>Poritidae</taxon>
        <taxon>Porites</taxon>
    </lineage>
</organism>
<name>A0ABN8PBT7_9CNID</name>
<feature type="region of interest" description="Disordered" evidence="8">
    <location>
        <begin position="1"/>
        <end position="30"/>
    </location>
</feature>
<evidence type="ECO:0000256" key="3">
    <source>
        <dbReference type="ARBA" id="ARBA00004630"/>
    </source>
</evidence>
<dbReference type="PANTHER" id="PTHR23292:SF6">
    <property type="entry name" value="FI16602P1-RELATED"/>
    <property type="match status" value="1"/>
</dbReference>
<keyword evidence="5" id="KW-0479">Metal-binding</keyword>
<comment type="similarity">
    <text evidence="4">Belongs to the CDIP1/LITAF family.</text>
</comment>
<comment type="caution">
    <text evidence="11">The sequence shown here is derived from an EMBL/GenBank/DDBJ whole genome shotgun (WGS) entry which is preliminary data.</text>
</comment>
<keyword evidence="9" id="KW-1133">Transmembrane helix</keyword>
<dbReference type="PANTHER" id="PTHR23292">
    <property type="entry name" value="LIPOPOLYSACCHARIDE-INDUCED TUMOR NECROSIS FACTOR-ALPHA FACTOR"/>
    <property type="match status" value="1"/>
</dbReference>
<dbReference type="Pfam" id="PF10601">
    <property type="entry name" value="zf-LITAF-like"/>
    <property type="match status" value="1"/>
</dbReference>
<feature type="domain" description="LITAF" evidence="10">
    <location>
        <begin position="31"/>
        <end position="121"/>
    </location>
</feature>
<dbReference type="Proteomes" id="UP001159405">
    <property type="component" value="Unassembled WGS sequence"/>
</dbReference>
<feature type="compositionally biased region" description="Polar residues" evidence="8">
    <location>
        <begin position="19"/>
        <end position="30"/>
    </location>
</feature>
<dbReference type="InterPro" id="IPR006629">
    <property type="entry name" value="LITAF"/>
</dbReference>
<dbReference type="PROSITE" id="PS51837">
    <property type="entry name" value="LITAF"/>
    <property type="match status" value="1"/>
</dbReference>
<evidence type="ECO:0000256" key="5">
    <source>
        <dbReference type="ARBA" id="ARBA00022723"/>
    </source>
</evidence>
<evidence type="ECO:0000313" key="12">
    <source>
        <dbReference type="Proteomes" id="UP001159405"/>
    </source>
</evidence>
<accession>A0ABN8PBT7</accession>
<evidence type="ECO:0000256" key="6">
    <source>
        <dbReference type="ARBA" id="ARBA00022833"/>
    </source>
</evidence>
<reference evidence="11 12" key="1">
    <citation type="submission" date="2022-05" db="EMBL/GenBank/DDBJ databases">
        <authorList>
            <consortium name="Genoscope - CEA"/>
            <person name="William W."/>
        </authorList>
    </citation>
    <scope>NUCLEOTIDE SEQUENCE [LARGE SCALE GENOMIC DNA]</scope>
</reference>
<comment type="subcellular location">
    <subcellularLocation>
        <location evidence="2">Endosome membrane</location>
        <topology evidence="2">Peripheral membrane protein</topology>
    </subcellularLocation>
    <subcellularLocation>
        <location evidence="1">Late endosome membrane</location>
    </subcellularLocation>
    <subcellularLocation>
        <location evidence="3">Lysosome membrane</location>
        <topology evidence="3">Peripheral membrane protein</topology>
        <orientation evidence="3">Cytoplasmic side</orientation>
    </subcellularLocation>
</comment>
<dbReference type="EMBL" id="CALNXK010000064">
    <property type="protein sequence ID" value="CAH3140398.1"/>
    <property type="molecule type" value="Genomic_DNA"/>
</dbReference>
<evidence type="ECO:0000256" key="8">
    <source>
        <dbReference type="SAM" id="MobiDB-lite"/>
    </source>
</evidence>
<feature type="transmembrane region" description="Helical" evidence="9">
    <location>
        <begin position="75"/>
        <end position="98"/>
    </location>
</feature>
<evidence type="ECO:0000256" key="2">
    <source>
        <dbReference type="ARBA" id="ARBA00004481"/>
    </source>
</evidence>
<evidence type="ECO:0000256" key="4">
    <source>
        <dbReference type="ARBA" id="ARBA00005975"/>
    </source>
</evidence>
<sequence>MEQPPPYPGPPGYGIKQPLPTNQQQPGYQATTTTVIQQPGPVFVGLRFLENPTAMICPFCQASIVTSTLYTPGTLTWIACGGVALMGGWLGCCLVPFCMDSLKDVIHSCPNCQKQVGVYRRV</sequence>
<evidence type="ECO:0000256" key="1">
    <source>
        <dbReference type="ARBA" id="ARBA00004414"/>
    </source>
</evidence>
<keyword evidence="12" id="KW-1185">Reference proteome</keyword>
<keyword evidence="6" id="KW-0862">Zinc</keyword>
<proteinExistence type="inferred from homology"/>
<evidence type="ECO:0000313" key="11">
    <source>
        <dbReference type="EMBL" id="CAH3140398.1"/>
    </source>
</evidence>
<dbReference type="SMART" id="SM00714">
    <property type="entry name" value="LITAF"/>
    <property type="match status" value="1"/>
</dbReference>
<keyword evidence="7 9" id="KW-0472">Membrane</keyword>
<evidence type="ECO:0000259" key="10">
    <source>
        <dbReference type="PROSITE" id="PS51837"/>
    </source>
</evidence>
<protein>
    <recommendedName>
        <fullName evidence="10">LITAF domain-containing protein</fullName>
    </recommendedName>
</protein>
<feature type="compositionally biased region" description="Pro residues" evidence="8">
    <location>
        <begin position="1"/>
        <end position="11"/>
    </location>
</feature>
<keyword evidence="9" id="KW-0812">Transmembrane</keyword>
<evidence type="ECO:0000256" key="9">
    <source>
        <dbReference type="SAM" id="Phobius"/>
    </source>
</evidence>
<gene>
    <name evidence="11" type="ORF">PLOB_00041225</name>
</gene>
<evidence type="ECO:0000256" key="7">
    <source>
        <dbReference type="ARBA" id="ARBA00023136"/>
    </source>
</evidence>
<dbReference type="InterPro" id="IPR037519">
    <property type="entry name" value="LITAF_fam"/>
</dbReference>